<name>A0A061R109_9CHLO</name>
<feature type="compositionally biased region" description="Polar residues" evidence="3">
    <location>
        <begin position="64"/>
        <end position="74"/>
    </location>
</feature>
<evidence type="ECO:0000259" key="4">
    <source>
        <dbReference type="PROSITE" id="PS50089"/>
    </source>
</evidence>
<organism evidence="5">
    <name type="scientific">Tetraselmis sp. GSL018</name>
    <dbReference type="NCBI Taxonomy" id="582737"/>
    <lineage>
        <taxon>Eukaryota</taxon>
        <taxon>Viridiplantae</taxon>
        <taxon>Chlorophyta</taxon>
        <taxon>core chlorophytes</taxon>
        <taxon>Chlorodendrophyceae</taxon>
        <taxon>Chlorodendrales</taxon>
        <taxon>Chlorodendraceae</taxon>
        <taxon>Tetraselmis</taxon>
    </lineage>
</organism>
<keyword evidence="2" id="KW-0175">Coiled coil</keyword>
<dbReference type="Gene3D" id="3.30.40.10">
    <property type="entry name" value="Zinc/RING finger domain, C3HC4 (zinc finger)"/>
    <property type="match status" value="1"/>
</dbReference>
<accession>A0A061R109</accession>
<feature type="domain" description="RING-type" evidence="4">
    <location>
        <begin position="911"/>
        <end position="950"/>
    </location>
</feature>
<keyword evidence="5" id="KW-0067">ATP-binding</keyword>
<feature type="compositionally biased region" description="Polar residues" evidence="3">
    <location>
        <begin position="480"/>
        <end position="492"/>
    </location>
</feature>
<protein>
    <submittedName>
        <fullName evidence="5">Helicase</fullName>
    </submittedName>
</protein>
<keyword evidence="1" id="KW-0863">Zinc-finger</keyword>
<dbReference type="CDD" id="cd16449">
    <property type="entry name" value="RING-HC"/>
    <property type="match status" value="1"/>
</dbReference>
<dbReference type="AlphaFoldDB" id="A0A061R109"/>
<dbReference type="PROSITE" id="PS50089">
    <property type="entry name" value="ZF_RING_2"/>
    <property type="match status" value="1"/>
</dbReference>
<dbReference type="EMBL" id="GBEZ01021101">
    <property type="protein sequence ID" value="JAC65623.1"/>
    <property type="molecule type" value="Transcribed_RNA"/>
</dbReference>
<feature type="compositionally biased region" description="Low complexity" evidence="3">
    <location>
        <begin position="717"/>
        <end position="728"/>
    </location>
</feature>
<dbReference type="GO" id="GO:0004386">
    <property type="term" value="F:helicase activity"/>
    <property type="evidence" value="ECO:0007669"/>
    <property type="project" value="UniProtKB-KW"/>
</dbReference>
<gene>
    <name evidence="5" type="ORF">TSPGSL018_15633</name>
</gene>
<feature type="region of interest" description="Disordered" evidence="3">
    <location>
        <begin position="430"/>
        <end position="495"/>
    </location>
</feature>
<reference evidence="5" key="1">
    <citation type="submission" date="2014-05" db="EMBL/GenBank/DDBJ databases">
        <title>The transcriptome of the halophilic microalga Tetraselmis sp. GSL018 isolated from the Great Salt Lake, Utah.</title>
        <authorList>
            <person name="Jinkerson R.E."/>
            <person name="D'Adamo S."/>
            <person name="Posewitz M.C."/>
        </authorList>
    </citation>
    <scope>NUCLEOTIDE SEQUENCE</scope>
    <source>
        <strain evidence="5">GSL018</strain>
    </source>
</reference>
<evidence type="ECO:0000256" key="2">
    <source>
        <dbReference type="SAM" id="Coils"/>
    </source>
</evidence>
<dbReference type="Gene3D" id="6.10.140.530">
    <property type="match status" value="8"/>
</dbReference>
<keyword evidence="5" id="KW-0347">Helicase</keyword>
<proteinExistence type="predicted"/>
<feature type="compositionally biased region" description="Polar residues" evidence="3">
    <location>
        <begin position="757"/>
        <end position="767"/>
    </location>
</feature>
<dbReference type="Pfam" id="PF13920">
    <property type="entry name" value="zf-C3HC4_3"/>
    <property type="match status" value="1"/>
</dbReference>
<feature type="compositionally biased region" description="Basic and acidic residues" evidence="3">
    <location>
        <begin position="443"/>
        <end position="457"/>
    </location>
</feature>
<dbReference type="PANTHER" id="PTHR33418:SF1">
    <property type="entry name" value="HELICASE-ASSOCIATED DOMAIN-CONTAINING PROTEIN"/>
    <property type="match status" value="1"/>
</dbReference>
<dbReference type="Pfam" id="PF03457">
    <property type="entry name" value="HA"/>
    <property type="match status" value="8"/>
</dbReference>
<dbReference type="InterPro" id="IPR001841">
    <property type="entry name" value="Znf_RING"/>
</dbReference>
<dbReference type="InterPro" id="IPR013083">
    <property type="entry name" value="Znf_RING/FYVE/PHD"/>
</dbReference>
<dbReference type="PANTHER" id="PTHR33418">
    <property type="entry name" value="HELICASE-ASSOCIATED"/>
    <property type="match status" value="1"/>
</dbReference>
<dbReference type="SUPFAM" id="SSF57850">
    <property type="entry name" value="RING/U-box"/>
    <property type="match status" value="1"/>
</dbReference>
<evidence type="ECO:0000256" key="1">
    <source>
        <dbReference type="PROSITE-ProRule" id="PRU00175"/>
    </source>
</evidence>
<sequence>MEWGQAWRHGAVYQGNVDFNGLDSTAAATGVTCSAREMQPNNGYGANAAEGVASHMKDEDTESEATVSEGSDTWRSGAVGDVHSARQDEGVDYLQQQFSELLQRLEAYRSVHGDCNVPREFPEDPKLGAWVHEQRQRQRRGNLPRDRYEALSALGFNWESPSEAAWRESYVRLSLYKERHGDCLVPGNYAADTSLAMWVKYQREAKKRGRLSPMQIQLLEQLGFQWEQAQHKQWSDKFEKLKVYKQTYGDCNVPYSFAEDPALGMWVKYQRDARRRGRLNRQHQELLDSIGFQWEPVLNKQWAEHFEKLAAFQREHGHADVSPNHEDQSLAMWVEMQRDAYRQGKLSQDRARSMKEIGFRFDGGRWRQMFERLAVYSSRHGSCNVPEGYPDDPYLGPWVVEQRGLARNGNLTQEFRGMLDGIGFDWSGETAASSAPSGHKRARAEQEPSHVSGRAEHGSASIGQAGRQGDNAFADGTGSPPESFTSPRQSKASGDYEEYLNQQWLKQLDKLKQYKERFGNCEVPRDYPADPTLSSWVNEQRDRCRKGQLLEDRMAKLSELGFQWKTQAELVWDDQFERLQAYSKKYGDCNVPQNFSEDPKLANWVIYQKERIRKGKMPTDRLEKLRSIGFEWEPLAERQWNENFERLVSFREKHGHCSVPANYTEDPHLAVWAQTQRERKHERRLSAAHQQRLEGIDFDWGEAPEARPSGSEPGPVPRADAASAAPERAPGRMKPPQAPAPKTVQAAEPASLHSEDSLTTNSESAGSQARPARGVSQADSEQVSCVISSMNRTAEMLSSYAAELSQGRAKRRKLRDKLKMAQTLQLATEQQYKTTSAALAKHEDTIRNLKLNMDVMTGALSKAKQDAAEMERRAAAAEAELSRMRQPSANGATAEAPVEQEPLPGYEAASCVLCRTRPRACVVIPCMHLLCCRQCLEQRQRETGRVCPGCGTECASVLDVRLGL</sequence>
<feature type="region of interest" description="Disordered" evidence="3">
    <location>
        <begin position="56"/>
        <end position="76"/>
    </location>
</feature>
<feature type="region of interest" description="Disordered" evidence="3">
    <location>
        <begin position="681"/>
        <end position="780"/>
    </location>
</feature>
<dbReference type="GO" id="GO:0008270">
    <property type="term" value="F:zinc ion binding"/>
    <property type="evidence" value="ECO:0007669"/>
    <property type="project" value="UniProtKB-KW"/>
</dbReference>
<keyword evidence="1" id="KW-0862">Zinc</keyword>
<feature type="coiled-coil region" evidence="2">
    <location>
        <begin position="853"/>
        <end position="880"/>
    </location>
</feature>
<evidence type="ECO:0000256" key="3">
    <source>
        <dbReference type="SAM" id="MobiDB-lite"/>
    </source>
</evidence>
<dbReference type="InterPro" id="IPR005114">
    <property type="entry name" value="Helicase_assoc"/>
</dbReference>
<keyword evidence="5" id="KW-0547">Nucleotide-binding</keyword>
<keyword evidence="1" id="KW-0479">Metal-binding</keyword>
<evidence type="ECO:0000313" key="5">
    <source>
        <dbReference type="EMBL" id="JAC65623.1"/>
    </source>
</evidence>
<keyword evidence="5" id="KW-0378">Hydrolase</keyword>